<keyword evidence="11" id="KW-1185">Reference proteome</keyword>
<evidence type="ECO:0000313" key="11">
    <source>
        <dbReference type="Proteomes" id="UP001162972"/>
    </source>
</evidence>
<evidence type="ECO:0000259" key="9">
    <source>
        <dbReference type="PROSITE" id="PS50166"/>
    </source>
</evidence>
<name>A0AAD6KM57_9ROSI</name>
<sequence>MPDNDARRQAEEQIKRLAKDPQVVPALAQHLRTAKTPNVRQLAAVLLRKKIIGHWAKLSPQLKNLVKQSLIESITMEHSPPVRRASANVVSIIAKYAVPAGEWPDLLPFLFQCSQSAQEDHREVALILFSSMTETIGIAFQPHFADLQALLLKCLQDDTSNRVRIAALKAVGSFLEFTNDGDEVVKFCQFIPSILNVARQCLSSGEEDVAIIAFEIFDELIESPAPLLGDSVKSIVQFSLEVCSSQNLESNTRHQAIQIISWLAKYKYSSLKKYKLAIPILQVMCPMLAESADAGEDDDLAPDRAAAEVIDTMALNLAKQVFPPVFEFASLSSQSANPKFREASVTALGVVSEGCLELMKDKLEPILHIVLGALRDPEQMVRGAASFALGQFAEHLQPEIMSHYESVLPCILNAIEDASDEVKEKSYYALAAFCEDMGEEILPFLDPLMQKLLAALQNSPRNLQETCMSAIGSVASAAEQAFIPYSERVLELMKSFMVLTNDEDLRSRARATELVGIVAMSAGRARMEPILPPFMEAAISGMTLPILFNNCSMSFQKFNFSVFSQGFGLEFSELREYTHGFFSNVAEIMDDSFAKYLPHVVPLAFASCNLDDGSAVDIIESDDENINGFGGVSSDDEAHDEPRVRNISVRTGVLDEKAAATQALGLYALHTKSSYSPYLEETSRILAIIALKSILTSAHAIFQSQNDGPAKAREMLDTVMDIYIKTMTGDDDKEVVAQACMSVAEIMKDYGYAAIEPSCQQLEDDSDMEDDDTEHDELLMDAVSDLLPAFAESMGSHFAPIFANLFEPLMKFAKASRPLQDRTMVVACLAEVAQGMGAPIAGYVDRVMPLAIKELASSDATNRRNAAFCVGELCKNGGESTLKALLFVIDIYVVAVG</sequence>
<dbReference type="GO" id="GO:0031267">
    <property type="term" value="F:small GTPase binding"/>
    <property type="evidence" value="ECO:0007669"/>
    <property type="project" value="InterPro"/>
</dbReference>
<keyword evidence="4" id="KW-0963">Cytoplasm</keyword>
<evidence type="ECO:0000256" key="3">
    <source>
        <dbReference type="ARBA" id="ARBA00022448"/>
    </source>
</evidence>
<dbReference type="PROSITE" id="PS50077">
    <property type="entry name" value="HEAT_REPEAT"/>
    <property type="match status" value="2"/>
</dbReference>
<dbReference type="GO" id="GO:0005737">
    <property type="term" value="C:cytoplasm"/>
    <property type="evidence" value="ECO:0007669"/>
    <property type="project" value="UniProtKB-SubCell"/>
</dbReference>
<evidence type="ECO:0000256" key="5">
    <source>
        <dbReference type="ARBA" id="ARBA00022737"/>
    </source>
</evidence>
<dbReference type="InterPro" id="IPR021133">
    <property type="entry name" value="HEAT_type_2"/>
</dbReference>
<comment type="subcellular location">
    <subcellularLocation>
        <location evidence="2">Cytoplasm</location>
    </subcellularLocation>
    <subcellularLocation>
        <location evidence="1">Nucleus</location>
    </subcellularLocation>
</comment>
<keyword evidence="3" id="KW-0813">Transport</keyword>
<evidence type="ECO:0000256" key="8">
    <source>
        <dbReference type="PROSITE-ProRule" id="PRU00103"/>
    </source>
</evidence>
<dbReference type="InterPro" id="IPR011989">
    <property type="entry name" value="ARM-like"/>
</dbReference>
<dbReference type="Pfam" id="PF03810">
    <property type="entry name" value="IBN_N"/>
    <property type="match status" value="1"/>
</dbReference>
<evidence type="ECO:0000313" key="10">
    <source>
        <dbReference type="EMBL" id="KAJ6426069.1"/>
    </source>
</evidence>
<dbReference type="EMBL" id="JAPFFJ010000006">
    <property type="protein sequence ID" value="KAJ6426069.1"/>
    <property type="molecule type" value="Genomic_DNA"/>
</dbReference>
<dbReference type="GO" id="GO:0006606">
    <property type="term" value="P:protein import into nucleus"/>
    <property type="evidence" value="ECO:0007669"/>
    <property type="project" value="InterPro"/>
</dbReference>
<evidence type="ECO:0000256" key="6">
    <source>
        <dbReference type="ARBA" id="ARBA00022927"/>
    </source>
</evidence>
<proteinExistence type="predicted"/>
<dbReference type="Pfam" id="PF24714">
    <property type="entry name" value="TOR1L1_N"/>
    <property type="match status" value="1"/>
</dbReference>
<dbReference type="SMART" id="SM00913">
    <property type="entry name" value="IBN_N"/>
    <property type="match status" value="1"/>
</dbReference>
<organism evidence="10 11">
    <name type="scientific">Salix udensis</name>
    <dbReference type="NCBI Taxonomy" id="889485"/>
    <lineage>
        <taxon>Eukaryota</taxon>
        <taxon>Viridiplantae</taxon>
        <taxon>Streptophyta</taxon>
        <taxon>Embryophyta</taxon>
        <taxon>Tracheophyta</taxon>
        <taxon>Spermatophyta</taxon>
        <taxon>Magnoliopsida</taxon>
        <taxon>eudicotyledons</taxon>
        <taxon>Gunneridae</taxon>
        <taxon>Pentapetalae</taxon>
        <taxon>rosids</taxon>
        <taxon>fabids</taxon>
        <taxon>Malpighiales</taxon>
        <taxon>Salicaceae</taxon>
        <taxon>Saliceae</taxon>
        <taxon>Salix</taxon>
    </lineage>
</organism>
<dbReference type="InterPro" id="IPR034085">
    <property type="entry name" value="TOG"/>
</dbReference>
<evidence type="ECO:0000256" key="1">
    <source>
        <dbReference type="ARBA" id="ARBA00004123"/>
    </source>
</evidence>
<dbReference type="SMART" id="SM01349">
    <property type="entry name" value="TOG"/>
    <property type="match status" value="1"/>
</dbReference>
<feature type="repeat" description="HEAT" evidence="8">
    <location>
        <begin position="407"/>
        <end position="442"/>
    </location>
</feature>
<feature type="domain" description="Importin N-terminal" evidence="9">
    <location>
        <begin position="10"/>
        <end position="76"/>
    </location>
</feature>
<gene>
    <name evidence="10" type="ORF">OIU84_026617</name>
</gene>
<keyword evidence="6" id="KW-0653">Protein transport</keyword>
<accession>A0AAD6KM57</accession>
<protein>
    <recommendedName>
        <fullName evidence="9">Importin N-terminal domain-containing protein</fullName>
    </recommendedName>
</protein>
<dbReference type="InterPro" id="IPR016024">
    <property type="entry name" value="ARM-type_fold"/>
</dbReference>
<dbReference type="SUPFAM" id="SSF48371">
    <property type="entry name" value="ARM repeat"/>
    <property type="match status" value="2"/>
</dbReference>
<dbReference type="Pfam" id="PF25780">
    <property type="entry name" value="TPR_IPO5"/>
    <property type="match status" value="1"/>
</dbReference>
<evidence type="ECO:0000256" key="2">
    <source>
        <dbReference type="ARBA" id="ARBA00004496"/>
    </source>
</evidence>
<dbReference type="PROSITE" id="PS50166">
    <property type="entry name" value="IMPORTIN_B_NT"/>
    <property type="match status" value="1"/>
</dbReference>
<dbReference type="Gene3D" id="1.25.10.10">
    <property type="entry name" value="Leucine-rich Repeat Variant"/>
    <property type="match status" value="1"/>
</dbReference>
<dbReference type="InterPro" id="IPR057600">
    <property type="entry name" value="TORTIFOLIA1/SINE1-2_N"/>
</dbReference>
<keyword evidence="5" id="KW-0677">Repeat</keyword>
<dbReference type="InterPro" id="IPR057672">
    <property type="entry name" value="TPR_IPO4/5"/>
</dbReference>
<evidence type="ECO:0000256" key="4">
    <source>
        <dbReference type="ARBA" id="ARBA00022490"/>
    </source>
</evidence>
<feature type="repeat" description="HEAT" evidence="8">
    <location>
        <begin position="366"/>
        <end position="404"/>
    </location>
</feature>
<dbReference type="InterPro" id="IPR001494">
    <property type="entry name" value="Importin-beta_N"/>
</dbReference>
<dbReference type="InterPro" id="IPR040122">
    <property type="entry name" value="Importin_beta"/>
</dbReference>
<dbReference type="PANTHER" id="PTHR10527">
    <property type="entry name" value="IMPORTIN BETA"/>
    <property type="match status" value="1"/>
</dbReference>
<comment type="caution">
    <text evidence="10">The sequence shown here is derived from an EMBL/GenBank/DDBJ whole genome shotgun (WGS) entry which is preliminary data.</text>
</comment>
<dbReference type="Proteomes" id="UP001162972">
    <property type="component" value="Chromosome 16"/>
</dbReference>
<dbReference type="AlphaFoldDB" id="A0AAD6KM57"/>
<keyword evidence="7" id="KW-0539">Nucleus</keyword>
<reference evidence="10 11" key="1">
    <citation type="journal article" date="2023" name="Int. J. Mol. Sci.">
        <title>De Novo Assembly and Annotation of 11 Diverse Shrub Willow (Salix) Genomes Reveals Novel Gene Organization in Sex-Linked Regions.</title>
        <authorList>
            <person name="Hyden B."/>
            <person name="Feng K."/>
            <person name="Yates T.B."/>
            <person name="Jawdy S."/>
            <person name="Cereghino C."/>
            <person name="Smart L.B."/>
            <person name="Muchero W."/>
        </authorList>
    </citation>
    <scope>NUCLEOTIDE SEQUENCE [LARGE SCALE GENOMIC DNA]</scope>
    <source>
        <tissue evidence="10">Shoot tip</tissue>
    </source>
</reference>
<evidence type="ECO:0000256" key="7">
    <source>
        <dbReference type="ARBA" id="ARBA00023242"/>
    </source>
</evidence>